<dbReference type="Gene3D" id="2.40.50.140">
    <property type="entry name" value="Nucleic acid-binding proteins"/>
    <property type="match status" value="1"/>
</dbReference>
<dbReference type="AlphaFoldDB" id="A0AAV5SVB6"/>
<dbReference type="GO" id="GO:0003735">
    <property type="term" value="F:structural constituent of ribosome"/>
    <property type="evidence" value="ECO:0007669"/>
    <property type="project" value="InterPro"/>
</dbReference>
<evidence type="ECO:0000313" key="2">
    <source>
        <dbReference type="Proteomes" id="UP001432027"/>
    </source>
</evidence>
<protein>
    <submittedName>
        <fullName evidence="1">Uncharacterized protein</fullName>
    </submittedName>
</protein>
<dbReference type="Proteomes" id="UP001432027">
    <property type="component" value="Unassembled WGS sequence"/>
</dbReference>
<name>A0AAV5SVB6_9BILA</name>
<feature type="non-terminal residue" evidence="1">
    <location>
        <position position="1"/>
    </location>
</feature>
<sequence>RMSTRRANIVTSTVSKEILLGRVVKMTTIGIERLPCAMVRAQLNEFNQYLKTYFARSFDFWAIDKHSLGGLGDTVLIRQLQESQRPSETVSHRIEKVVFKYGHIIDPVTGKRVISGTFSDEMELKKKLVEEIVDEPLQEDALLFEERRALQSKRLRDARKESSV</sequence>
<comment type="caution">
    <text evidence="1">The sequence shown here is derived from an EMBL/GenBank/DDBJ whole genome shotgun (WGS) entry which is preliminary data.</text>
</comment>
<dbReference type="GO" id="GO:0032543">
    <property type="term" value="P:mitochondrial translation"/>
    <property type="evidence" value="ECO:0007669"/>
    <property type="project" value="TreeGrafter"/>
</dbReference>
<evidence type="ECO:0000313" key="1">
    <source>
        <dbReference type="EMBL" id="GMS87297.1"/>
    </source>
</evidence>
<reference evidence="1" key="1">
    <citation type="submission" date="2023-10" db="EMBL/GenBank/DDBJ databases">
        <title>Genome assembly of Pristionchus species.</title>
        <authorList>
            <person name="Yoshida K."/>
            <person name="Sommer R.J."/>
        </authorList>
    </citation>
    <scope>NUCLEOTIDE SEQUENCE</scope>
    <source>
        <strain evidence="1">RS0144</strain>
    </source>
</reference>
<dbReference type="GO" id="GO:0005763">
    <property type="term" value="C:mitochondrial small ribosomal subunit"/>
    <property type="evidence" value="ECO:0007669"/>
    <property type="project" value="InterPro"/>
</dbReference>
<keyword evidence="2" id="KW-1185">Reference proteome</keyword>
<organism evidence="1 2">
    <name type="scientific">Pristionchus entomophagus</name>
    <dbReference type="NCBI Taxonomy" id="358040"/>
    <lineage>
        <taxon>Eukaryota</taxon>
        <taxon>Metazoa</taxon>
        <taxon>Ecdysozoa</taxon>
        <taxon>Nematoda</taxon>
        <taxon>Chromadorea</taxon>
        <taxon>Rhabditida</taxon>
        <taxon>Rhabditina</taxon>
        <taxon>Diplogasteromorpha</taxon>
        <taxon>Diplogasteroidea</taxon>
        <taxon>Neodiplogasteridae</taxon>
        <taxon>Pristionchus</taxon>
    </lineage>
</organism>
<dbReference type="EMBL" id="BTSX01000003">
    <property type="protein sequence ID" value="GMS87297.1"/>
    <property type="molecule type" value="Genomic_DNA"/>
</dbReference>
<proteinExistence type="predicted"/>
<dbReference type="PANTHER" id="PTHR24088:SF0">
    <property type="entry name" value="SMALL RIBOSOMAL SUBUNIT PROTEIN US17M"/>
    <property type="match status" value="1"/>
</dbReference>
<dbReference type="InterPro" id="IPR039193">
    <property type="entry name" value="Ribosomal_uS17m_metazoa"/>
</dbReference>
<accession>A0AAV5SVB6</accession>
<dbReference type="InterPro" id="IPR012340">
    <property type="entry name" value="NA-bd_OB-fold"/>
</dbReference>
<dbReference type="SUPFAM" id="SSF50249">
    <property type="entry name" value="Nucleic acid-binding proteins"/>
    <property type="match status" value="1"/>
</dbReference>
<gene>
    <name evidence="1" type="ORF">PENTCL1PPCAC_9472</name>
</gene>
<dbReference type="PANTHER" id="PTHR24088">
    <property type="entry name" value="28S RIBOSOMAL PROTEIN S17, MITOCHONDRIAL"/>
    <property type="match status" value="1"/>
</dbReference>